<protein>
    <recommendedName>
        <fullName evidence="1">WAP domain-containing protein</fullName>
    </recommendedName>
</protein>
<dbReference type="PROSITE" id="PS51390">
    <property type="entry name" value="WAP"/>
    <property type="match status" value="1"/>
</dbReference>
<comment type="caution">
    <text evidence="2">The sequence shown here is derived from an EMBL/GenBank/DDBJ whole genome shotgun (WGS) entry which is preliminary data.</text>
</comment>
<reference evidence="2 3" key="1">
    <citation type="journal article" date="2022" name="Gigascience">
        <title>A chromosome-level genome assembly and annotation of the desert horned lizard, Phrynosoma platyrhinos, provides insight into chromosomal rearrangements among reptiles.</title>
        <authorList>
            <person name="Koochekian N."/>
            <person name="Ascanio A."/>
            <person name="Farleigh K."/>
            <person name="Card D.C."/>
            <person name="Schield D.R."/>
            <person name="Castoe T.A."/>
            <person name="Jezkova T."/>
        </authorList>
    </citation>
    <scope>NUCLEOTIDE SEQUENCE [LARGE SCALE GENOMIC DNA]</scope>
    <source>
        <strain evidence="2">NK-2021</strain>
    </source>
</reference>
<sequence>MHAYMVNRKVDYVWKYLCWAFLGDDGEVGLLPLPFNKLNASLVETGNTLEPISECTMKTLSSIFLVGLLALWTELPFGSSLPPIAKPGNCPILPYFCSIPGGDTCKHDYDCPENQKCCYINCGKHCVTP</sequence>
<dbReference type="EMBL" id="JAIPUX010005289">
    <property type="protein sequence ID" value="KAH0619104.1"/>
    <property type="molecule type" value="Genomic_DNA"/>
</dbReference>
<dbReference type="Proteomes" id="UP000826234">
    <property type="component" value="Unassembled WGS sequence"/>
</dbReference>
<evidence type="ECO:0000259" key="1">
    <source>
        <dbReference type="PROSITE" id="PS51390"/>
    </source>
</evidence>
<evidence type="ECO:0000313" key="3">
    <source>
        <dbReference type="Proteomes" id="UP000826234"/>
    </source>
</evidence>
<feature type="domain" description="WAP" evidence="1">
    <location>
        <begin position="83"/>
        <end position="129"/>
    </location>
</feature>
<dbReference type="SUPFAM" id="SSF57256">
    <property type="entry name" value="Elafin-like"/>
    <property type="match status" value="1"/>
</dbReference>
<dbReference type="Gene3D" id="4.10.75.10">
    <property type="entry name" value="Elafin-like"/>
    <property type="match status" value="1"/>
</dbReference>
<proteinExistence type="predicted"/>
<organism evidence="2 3">
    <name type="scientific">Phrynosoma platyrhinos</name>
    <name type="common">Desert horned lizard</name>
    <dbReference type="NCBI Taxonomy" id="52577"/>
    <lineage>
        <taxon>Eukaryota</taxon>
        <taxon>Metazoa</taxon>
        <taxon>Chordata</taxon>
        <taxon>Craniata</taxon>
        <taxon>Vertebrata</taxon>
        <taxon>Euteleostomi</taxon>
        <taxon>Lepidosauria</taxon>
        <taxon>Squamata</taxon>
        <taxon>Bifurcata</taxon>
        <taxon>Unidentata</taxon>
        <taxon>Episquamata</taxon>
        <taxon>Toxicofera</taxon>
        <taxon>Iguania</taxon>
        <taxon>Phrynosomatidae</taxon>
        <taxon>Phrynosomatinae</taxon>
        <taxon>Phrynosoma</taxon>
    </lineage>
</organism>
<dbReference type="InterPro" id="IPR008197">
    <property type="entry name" value="WAP_dom"/>
</dbReference>
<accession>A0ABQ7SP58</accession>
<evidence type="ECO:0000313" key="2">
    <source>
        <dbReference type="EMBL" id="KAH0619104.1"/>
    </source>
</evidence>
<name>A0ABQ7SP58_PHRPL</name>
<dbReference type="SMART" id="SM00217">
    <property type="entry name" value="WAP"/>
    <property type="match status" value="1"/>
</dbReference>
<dbReference type="Pfam" id="PF00095">
    <property type="entry name" value="WAP"/>
    <property type="match status" value="1"/>
</dbReference>
<gene>
    <name evidence="2" type="ORF">JD844_018775</name>
</gene>
<dbReference type="InterPro" id="IPR036645">
    <property type="entry name" value="Elafin-like_sf"/>
</dbReference>
<keyword evidence="3" id="KW-1185">Reference proteome</keyword>
<dbReference type="CDD" id="cd00199">
    <property type="entry name" value="WAP"/>
    <property type="match status" value="1"/>
</dbReference>
<dbReference type="PRINTS" id="PR00003">
    <property type="entry name" value="4DISULPHCORE"/>
</dbReference>